<gene>
    <name evidence="1" type="ORF">sS8_3840</name>
</gene>
<protein>
    <submittedName>
        <fullName evidence="1">Heat-inducible transcription repressor hrcA</fullName>
    </submittedName>
</protein>
<proteinExistence type="predicted"/>
<organism evidence="1 2">
    <name type="scientific">Methylocaldum marinum</name>
    <dbReference type="NCBI Taxonomy" id="1432792"/>
    <lineage>
        <taxon>Bacteria</taxon>
        <taxon>Pseudomonadati</taxon>
        <taxon>Pseudomonadota</taxon>
        <taxon>Gammaproteobacteria</taxon>
        <taxon>Methylococcales</taxon>
        <taxon>Methylococcaceae</taxon>
        <taxon>Methylocaldum</taxon>
    </lineage>
</organism>
<evidence type="ECO:0000313" key="1">
    <source>
        <dbReference type="EMBL" id="BBA35772.1"/>
    </source>
</evidence>
<accession>A0A250KW00</accession>
<dbReference type="EMBL" id="AP017928">
    <property type="protein sequence ID" value="BBA35772.1"/>
    <property type="molecule type" value="Genomic_DNA"/>
</dbReference>
<dbReference type="AlphaFoldDB" id="A0A250KW00"/>
<reference evidence="1 2" key="1">
    <citation type="submission" date="2016-12" db="EMBL/GenBank/DDBJ databases">
        <title>Genome sequencing of Methylocaldum marinum.</title>
        <authorList>
            <person name="Takeuchi M."/>
            <person name="Kamagata Y."/>
            <person name="Hiraoka S."/>
            <person name="Oshima K."/>
            <person name="Hattori M."/>
            <person name="Iwasaki W."/>
        </authorList>
    </citation>
    <scope>NUCLEOTIDE SEQUENCE [LARGE SCALE GENOMIC DNA]</scope>
    <source>
        <strain evidence="1 2">S8</strain>
    </source>
</reference>
<keyword evidence="2" id="KW-1185">Reference proteome</keyword>
<evidence type="ECO:0000313" key="2">
    <source>
        <dbReference type="Proteomes" id="UP000266313"/>
    </source>
</evidence>
<name>A0A250KW00_9GAMM</name>
<sequence>MLNREIRTRISKLHRLKWEENENLKSLDNEDVDCRTVPGFSGNQAELADSYDFRTANTSELDYSR</sequence>
<dbReference type="Proteomes" id="UP000266313">
    <property type="component" value="Chromosome"/>
</dbReference>
<dbReference type="KEGG" id="mmai:sS8_3840"/>